<dbReference type="PIRSF" id="PIRSF016838">
    <property type="entry name" value="PafC"/>
    <property type="match status" value="1"/>
</dbReference>
<protein>
    <submittedName>
        <fullName evidence="4">WYL domain-containing protein</fullName>
    </submittedName>
</protein>
<dbReference type="InterPro" id="IPR001034">
    <property type="entry name" value="DeoR_HTH"/>
</dbReference>
<dbReference type="PANTHER" id="PTHR34580:SF1">
    <property type="entry name" value="PROTEIN PAFC"/>
    <property type="match status" value="1"/>
</dbReference>
<dbReference type="RefSeq" id="WP_142622073.1">
    <property type="nucleotide sequence ID" value="NZ_VIRM01000034.1"/>
</dbReference>
<evidence type="ECO:0000313" key="4">
    <source>
        <dbReference type="EMBL" id="TQS18308.1"/>
    </source>
</evidence>
<dbReference type="PROSITE" id="PS51000">
    <property type="entry name" value="HTH_DEOR_2"/>
    <property type="match status" value="1"/>
</dbReference>
<dbReference type="InterPro" id="IPR036388">
    <property type="entry name" value="WH-like_DNA-bd_sf"/>
</dbReference>
<dbReference type="InterPro" id="IPR057727">
    <property type="entry name" value="WCX_dom"/>
</dbReference>
<dbReference type="InterPro" id="IPR051534">
    <property type="entry name" value="CBASS_pafABC_assoc_protein"/>
</dbReference>
<dbReference type="PROSITE" id="PS52050">
    <property type="entry name" value="WYL"/>
    <property type="match status" value="1"/>
</dbReference>
<dbReference type="SUPFAM" id="SSF46785">
    <property type="entry name" value="Winged helix' DNA-binding domain"/>
    <property type="match status" value="1"/>
</dbReference>
<accession>A0A544YNE1</accession>
<dbReference type="InterPro" id="IPR028349">
    <property type="entry name" value="PafC-like"/>
</dbReference>
<dbReference type="AlphaFoldDB" id="A0A544YNE1"/>
<keyword evidence="2" id="KW-0804">Transcription</keyword>
<dbReference type="PANTHER" id="PTHR34580">
    <property type="match status" value="1"/>
</dbReference>
<dbReference type="Gene3D" id="1.10.10.10">
    <property type="entry name" value="Winged helix-like DNA-binding domain superfamily/Winged helix DNA-binding domain"/>
    <property type="match status" value="1"/>
</dbReference>
<dbReference type="InterPro" id="IPR026881">
    <property type="entry name" value="WYL_dom"/>
</dbReference>
<dbReference type="EMBL" id="VIRM01000034">
    <property type="protein sequence ID" value="TQS18308.1"/>
    <property type="molecule type" value="Genomic_DNA"/>
</dbReference>
<dbReference type="Pfam" id="PF13280">
    <property type="entry name" value="WYL"/>
    <property type="match status" value="1"/>
</dbReference>
<dbReference type="Pfam" id="PF25583">
    <property type="entry name" value="WCX"/>
    <property type="match status" value="1"/>
</dbReference>
<organism evidence="4 5">
    <name type="scientific">Microbispora hainanensis</name>
    <dbReference type="NCBI Taxonomy" id="568844"/>
    <lineage>
        <taxon>Bacteria</taxon>
        <taxon>Bacillati</taxon>
        <taxon>Actinomycetota</taxon>
        <taxon>Actinomycetes</taxon>
        <taxon>Streptosporangiales</taxon>
        <taxon>Streptosporangiaceae</taxon>
        <taxon>Microbispora</taxon>
    </lineage>
</organism>
<keyword evidence="1" id="KW-0805">Transcription regulation</keyword>
<evidence type="ECO:0000313" key="5">
    <source>
        <dbReference type="Proteomes" id="UP000316541"/>
    </source>
</evidence>
<evidence type="ECO:0000259" key="3">
    <source>
        <dbReference type="PROSITE" id="PS51000"/>
    </source>
</evidence>
<dbReference type="InterPro" id="IPR013196">
    <property type="entry name" value="HTH_11"/>
</dbReference>
<dbReference type="InterPro" id="IPR036390">
    <property type="entry name" value="WH_DNA-bd_sf"/>
</dbReference>
<name>A0A544YNE1_9ACTN</name>
<feature type="domain" description="HTH deoR-type" evidence="3">
    <location>
        <begin position="2"/>
        <end position="57"/>
    </location>
</feature>
<reference evidence="4 5" key="1">
    <citation type="submission" date="2019-07" db="EMBL/GenBank/DDBJ databases">
        <title>Microbispora hainanensis DSM 45428.</title>
        <authorList>
            <person name="Thawai C."/>
        </authorList>
    </citation>
    <scope>NUCLEOTIDE SEQUENCE [LARGE SCALE GENOMIC DNA]</scope>
    <source>
        <strain evidence="4 5">DSM 45428</strain>
    </source>
</reference>
<comment type="caution">
    <text evidence="4">The sequence shown here is derived from an EMBL/GenBank/DDBJ whole genome shotgun (WGS) entry which is preliminary data.</text>
</comment>
<sequence>MRASRLLSILLLLQSRGRMTARQLADELEVSVRTIYRDVESLHAAGIPLYGEAGHEGGYRLMDGFRTRLTGLTEREAAALFLSGLPGPAADLGLGALLAAAELKIEAALPAGLREEARRVREHFLLDAPGWYYDGDRSPYLREVAEAVWNTRVVHVRYRRWAEPCEVERRLEPYGLVLKAGKWYLVARCDGALRTYRVGQILALTVTDETFERPTGFDLERHWREHLAGFRSRLLRGHAVIRLSPRGRERLGEIMSSAVAGAVDETASPPDERGWVTATVPVESVTHARTEFLKLGAEVEVLEPAELRREMAATAHALAALYPPAPPPAVPPPAVPAVFAATVAGVNEKSARNSGESDKR</sequence>
<dbReference type="Proteomes" id="UP000316541">
    <property type="component" value="Unassembled WGS sequence"/>
</dbReference>
<gene>
    <name evidence="4" type="ORF">FLX08_25395</name>
</gene>
<evidence type="ECO:0000256" key="2">
    <source>
        <dbReference type="ARBA" id="ARBA00023163"/>
    </source>
</evidence>
<proteinExistence type="predicted"/>
<dbReference type="GO" id="GO:0003700">
    <property type="term" value="F:DNA-binding transcription factor activity"/>
    <property type="evidence" value="ECO:0007669"/>
    <property type="project" value="InterPro"/>
</dbReference>
<evidence type="ECO:0000256" key="1">
    <source>
        <dbReference type="ARBA" id="ARBA00023015"/>
    </source>
</evidence>
<dbReference type="Pfam" id="PF08279">
    <property type="entry name" value="HTH_11"/>
    <property type="match status" value="1"/>
</dbReference>